<evidence type="ECO:0000313" key="3">
    <source>
        <dbReference type="Proteomes" id="UP000016922"/>
    </source>
</evidence>
<gene>
    <name evidence="2" type="ORF">GLAREA_09096</name>
</gene>
<feature type="compositionally biased region" description="Basic and acidic residues" evidence="1">
    <location>
        <begin position="1"/>
        <end position="21"/>
    </location>
</feature>
<dbReference type="GeneID" id="19468144"/>
<dbReference type="EMBL" id="KE145352">
    <property type="protein sequence ID" value="EPE36933.1"/>
    <property type="molecule type" value="Genomic_DNA"/>
</dbReference>
<accession>S3EFH1</accession>
<organism evidence="2 3">
    <name type="scientific">Glarea lozoyensis (strain ATCC 20868 / MF5171)</name>
    <dbReference type="NCBI Taxonomy" id="1116229"/>
    <lineage>
        <taxon>Eukaryota</taxon>
        <taxon>Fungi</taxon>
        <taxon>Dikarya</taxon>
        <taxon>Ascomycota</taxon>
        <taxon>Pezizomycotina</taxon>
        <taxon>Leotiomycetes</taxon>
        <taxon>Helotiales</taxon>
        <taxon>Helotiaceae</taxon>
        <taxon>Glarea</taxon>
    </lineage>
</organism>
<dbReference type="HOGENOM" id="CLU_1845282_0_0_1"/>
<dbReference type="RefSeq" id="XP_008076248.1">
    <property type="nucleotide sequence ID" value="XM_008078057.1"/>
</dbReference>
<dbReference type="Proteomes" id="UP000016922">
    <property type="component" value="Unassembled WGS sequence"/>
</dbReference>
<dbReference type="AlphaFoldDB" id="S3EFH1"/>
<evidence type="ECO:0000313" key="2">
    <source>
        <dbReference type="EMBL" id="EPE36933.1"/>
    </source>
</evidence>
<proteinExistence type="predicted"/>
<reference evidence="2 3" key="1">
    <citation type="journal article" date="2013" name="BMC Genomics">
        <title>Genomics-driven discovery of the pneumocandin biosynthetic gene cluster in the fungus Glarea lozoyensis.</title>
        <authorList>
            <person name="Chen L."/>
            <person name="Yue Q."/>
            <person name="Zhang X."/>
            <person name="Xiang M."/>
            <person name="Wang C."/>
            <person name="Li S."/>
            <person name="Che Y."/>
            <person name="Ortiz-Lopez F.J."/>
            <person name="Bills G.F."/>
            <person name="Liu X."/>
            <person name="An Z."/>
        </authorList>
    </citation>
    <scope>NUCLEOTIDE SEQUENCE [LARGE SCALE GENOMIC DNA]</scope>
    <source>
        <strain evidence="3">ATCC 20868 / MF5171</strain>
    </source>
</reference>
<dbReference type="KEGG" id="glz:GLAREA_09096"/>
<feature type="region of interest" description="Disordered" evidence="1">
    <location>
        <begin position="1"/>
        <end position="54"/>
    </location>
</feature>
<protein>
    <submittedName>
        <fullName evidence="2">Uncharacterized protein</fullName>
    </submittedName>
</protein>
<keyword evidence="3" id="KW-1185">Reference proteome</keyword>
<sequence length="139" mass="15951">MSHDLMRYDDKPQEHHKKDAQTKPTSQVSSQQPADQPPPPRQPNGTSSPDGRCNVEPWEVHKLVLRIHPKGWNNDGQFVCRRILGRLLKSESGGEPTARRVPWGYPAPAAEFFELVIDLRPRLRVRSQVHRSGQRWYSG</sequence>
<name>S3EFH1_GLAL2</name>
<evidence type="ECO:0000256" key="1">
    <source>
        <dbReference type="SAM" id="MobiDB-lite"/>
    </source>
</evidence>